<reference evidence="4 5" key="1">
    <citation type="submission" date="2021-02" db="EMBL/GenBank/DDBJ databases">
        <title>De Novo genome assembly of isolated myxobacteria.</title>
        <authorList>
            <person name="Stevens D.C."/>
        </authorList>
    </citation>
    <scope>NUCLEOTIDE SEQUENCE [LARGE SCALE GENOMIC DNA]</scope>
    <source>
        <strain evidence="5">SCPEA02</strain>
    </source>
</reference>
<dbReference type="PANTHER" id="PTHR37947">
    <property type="entry name" value="BLL2462 PROTEIN"/>
    <property type="match status" value="1"/>
</dbReference>
<feature type="compositionally biased region" description="Basic and acidic residues" evidence="1">
    <location>
        <begin position="877"/>
        <end position="889"/>
    </location>
</feature>
<dbReference type="PROSITE" id="PS50234">
    <property type="entry name" value="VWFA"/>
    <property type="match status" value="1"/>
</dbReference>
<proteinExistence type="predicted"/>
<protein>
    <submittedName>
        <fullName evidence="4">VWA domain-containing protein</fullName>
    </submittedName>
</protein>
<dbReference type="Gene3D" id="3.40.50.410">
    <property type="entry name" value="von Willebrand factor, type A domain"/>
    <property type="match status" value="1"/>
</dbReference>
<dbReference type="InterPro" id="IPR036465">
    <property type="entry name" value="vWFA_dom_sf"/>
</dbReference>
<evidence type="ECO:0000313" key="4">
    <source>
        <dbReference type="EMBL" id="QSQ22942.1"/>
    </source>
</evidence>
<accession>A0ABX7NZN0</accession>
<dbReference type="CDD" id="cd00198">
    <property type="entry name" value="vWFA"/>
    <property type="match status" value="2"/>
</dbReference>
<evidence type="ECO:0000313" key="5">
    <source>
        <dbReference type="Proteomes" id="UP000662747"/>
    </source>
</evidence>
<dbReference type="Pfam" id="PF00092">
    <property type="entry name" value="VWA"/>
    <property type="match status" value="1"/>
</dbReference>
<dbReference type="SMART" id="SM00327">
    <property type="entry name" value="VWA"/>
    <property type="match status" value="2"/>
</dbReference>
<dbReference type="EMBL" id="CP071090">
    <property type="protein sequence ID" value="QSQ22942.1"/>
    <property type="molecule type" value="Genomic_DNA"/>
</dbReference>
<dbReference type="InterPro" id="IPR029062">
    <property type="entry name" value="Class_I_gatase-like"/>
</dbReference>
<keyword evidence="2" id="KW-0472">Membrane</keyword>
<dbReference type="Gene3D" id="3.40.50.880">
    <property type="match status" value="2"/>
</dbReference>
<dbReference type="SUPFAM" id="SSF53300">
    <property type="entry name" value="vWA-like"/>
    <property type="match status" value="2"/>
</dbReference>
<evidence type="ECO:0000256" key="1">
    <source>
        <dbReference type="SAM" id="MobiDB-lite"/>
    </source>
</evidence>
<keyword evidence="2" id="KW-1133">Transmembrane helix</keyword>
<organism evidence="4 5">
    <name type="scientific">Pyxidicoccus parkwayensis</name>
    <dbReference type="NCBI Taxonomy" id="2813578"/>
    <lineage>
        <taxon>Bacteria</taxon>
        <taxon>Pseudomonadati</taxon>
        <taxon>Myxococcota</taxon>
        <taxon>Myxococcia</taxon>
        <taxon>Myxococcales</taxon>
        <taxon>Cystobacterineae</taxon>
        <taxon>Myxococcaceae</taxon>
        <taxon>Pyxidicoccus</taxon>
    </lineage>
</organism>
<dbReference type="Proteomes" id="UP000662747">
    <property type="component" value="Chromosome"/>
</dbReference>
<feature type="region of interest" description="Disordered" evidence="1">
    <location>
        <begin position="871"/>
        <end position="923"/>
    </location>
</feature>
<gene>
    <name evidence="4" type="ORF">JY651_48955</name>
</gene>
<keyword evidence="2" id="KW-0812">Transmembrane</keyword>
<sequence length="923" mass="98128">MTFSLPQAWVLLLPLGLFLWKYGRRPGPPMWLRAALLVLAVGALAGPELRLADAGSDVVVVVDRSASMPRDMDRTAQELISLLEAQRRPGDRVGVITFGREPRVEQSLTATGHFGGFTRPVDVEASDLSAALDAAGGLIPNERTGRVLVLSDGRATGVDARGASRRLAARGLAVDWRQLARSEPPLDVAVVSLDVPSSVAVREPFQFSAVVHSTAAVTGTVRLERNGRVLVKGPYDFVPGANVLPLRDLVEEPGLVRYQLTVEAPGDGVTENDKGLAVLRVEGPPRVLLLTNQPRGTLAKALAATGMKLEVRAPFRLTLDDLDGVGSLVLENVDANTLGEPGLNALAAYVEQAGGGLVMTGGRSSFGEGGYRKSPVEPLLPVSLEMREEQRRAAVALSVLMDCSCSMGVNVPDGRTKMELAAEGVVAALTLLNPKDEVSVHMVDTEAHEIFPLSSVEAGLPLNEVARGFSGGGGIYVGEALRTGRSEILRSKKPTRHVLLFSDAADSEEPDDYLRTLSELRSKDVTVSVIGLGSPKDSDAELLKEVATRGGGRIYFAEDAMSLPRIFSQETLTVARATFVDEPASIEGAPDLPLLGRLSPEGLPQVGGYNLTYLKPRASVALRTLDDNAAPVLAMWPRGAGRTVAFTAEVDGPYTGELRQWSSLRAALEAMVRWTLAGATPVGEAVVRSERRGHLLRVTLDLPPGEPLPGALPTLVLLPGEGRTAPVERPMRWEDEDRLVAEYPLQGSGTWHPVVRLGSRVLRAPPVTLPYAPEFEPGSAKEGLELLRAVAAVGGGVERLSMTGLFMEAPESQGRLALAPWLVGLALAVLLAEVAVRRFLSGPRLRRPVTAPVAKPAFAGAPAVNVSAAPARSAPVVERKPAVESEEQRAATPTEADAAKPKEGGVDSALEAARARARRRLDR</sequence>
<feature type="transmembrane region" description="Helical" evidence="2">
    <location>
        <begin position="818"/>
        <end position="836"/>
    </location>
</feature>
<evidence type="ECO:0000259" key="3">
    <source>
        <dbReference type="PROSITE" id="PS50234"/>
    </source>
</evidence>
<evidence type="ECO:0000256" key="2">
    <source>
        <dbReference type="SAM" id="Phobius"/>
    </source>
</evidence>
<dbReference type="Pfam" id="PF13519">
    <property type="entry name" value="VWA_2"/>
    <property type="match status" value="1"/>
</dbReference>
<dbReference type="InterPro" id="IPR002035">
    <property type="entry name" value="VWF_A"/>
</dbReference>
<name>A0ABX7NZN0_9BACT</name>
<dbReference type="PANTHER" id="PTHR37947:SF2">
    <property type="entry name" value="VON WILLEBRAND FACTOR TYPE A"/>
    <property type="match status" value="1"/>
</dbReference>
<dbReference type="RefSeq" id="WP_206724518.1">
    <property type="nucleotide sequence ID" value="NZ_CP071090.1"/>
</dbReference>
<keyword evidence="5" id="KW-1185">Reference proteome</keyword>
<dbReference type="SUPFAM" id="SSF52317">
    <property type="entry name" value="Class I glutamine amidotransferase-like"/>
    <property type="match status" value="1"/>
</dbReference>
<feature type="domain" description="VWFA" evidence="3">
    <location>
        <begin position="396"/>
        <end position="570"/>
    </location>
</feature>